<accession>A0A2G5SDX6</accession>
<comment type="caution">
    <text evidence="2">The sequence shown here is derived from an EMBL/GenBank/DDBJ whole genome shotgun (WGS) entry which is preliminary data.</text>
</comment>
<sequence>MIDMLPLKKPVPKKPYPKSPTIKSPVAKFPIEIESPTIHITKIVKSKKEIKKWPLKQEEEASERHLNRQESTENEYLHSHRCFKTGPNQNGSIKNQSFAKRKLEVKNNKKVSPRRSPKKTVKLFNGSKEPMSHPAKSLKTTKVAMSGKNIAVHKT</sequence>
<reference evidence="3" key="1">
    <citation type="submission" date="2017-10" db="EMBL/GenBank/DDBJ databases">
        <title>Rapid genome shrinkage in a self-fertile nematode reveals novel sperm competition proteins.</title>
        <authorList>
            <person name="Yin D."/>
            <person name="Schwarz E.M."/>
            <person name="Thomas C.G."/>
            <person name="Felde R.L."/>
            <person name="Korf I.F."/>
            <person name="Cutter A.D."/>
            <person name="Schartner C.M."/>
            <person name="Ralston E.J."/>
            <person name="Meyer B.J."/>
            <person name="Haag E.S."/>
        </authorList>
    </citation>
    <scope>NUCLEOTIDE SEQUENCE [LARGE SCALE GENOMIC DNA]</scope>
    <source>
        <strain evidence="3">JU1422</strain>
    </source>
</reference>
<dbReference type="Proteomes" id="UP000230233">
    <property type="component" value="Unassembled WGS sequence"/>
</dbReference>
<name>A0A2G5SDX6_9PELO</name>
<evidence type="ECO:0000256" key="1">
    <source>
        <dbReference type="SAM" id="MobiDB-lite"/>
    </source>
</evidence>
<evidence type="ECO:0000313" key="2">
    <source>
        <dbReference type="EMBL" id="PIC13119.1"/>
    </source>
</evidence>
<proteinExistence type="predicted"/>
<dbReference type="EMBL" id="PDUG01000015">
    <property type="protein sequence ID" value="PIC13119.1"/>
    <property type="molecule type" value="Genomic_DNA"/>
</dbReference>
<feature type="region of interest" description="Disordered" evidence="1">
    <location>
        <begin position="53"/>
        <end position="75"/>
    </location>
</feature>
<evidence type="ECO:0000313" key="3">
    <source>
        <dbReference type="Proteomes" id="UP000230233"/>
    </source>
</evidence>
<organism evidence="2 3">
    <name type="scientific">Caenorhabditis nigoni</name>
    <dbReference type="NCBI Taxonomy" id="1611254"/>
    <lineage>
        <taxon>Eukaryota</taxon>
        <taxon>Metazoa</taxon>
        <taxon>Ecdysozoa</taxon>
        <taxon>Nematoda</taxon>
        <taxon>Chromadorea</taxon>
        <taxon>Rhabditida</taxon>
        <taxon>Rhabditina</taxon>
        <taxon>Rhabditomorpha</taxon>
        <taxon>Rhabditoidea</taxon>
        <taxon>Rhabditidae</taxon>
        <taxon>Peloderinae</taxon>
        <taxon>Caenorhabditis</taxon>
    </lineage>
</organism>
<keyword evidence="3" id="KW-1185">Reference proteome</keyword>
<feature type="compositionally biased region" description="Basic residues" evidence="1">
    <location>
        <begin position="108"/>
        <end position="121"/>
    </location>
</feature>
<feature type="region of interest" description="Disordered" evidence="1">
    <location>
        <begin position="105"/>
        <end position="140"/>
    </location>
</feature>
<feature type="region of interest" description="Disordered" evidence="1">
    <location>
        <begin position="1"/>
        <end position="23"/>
    </location>
</feature>
<gene>
    <name evidence="2" type="ORF">B9Z55_027987</name>
</gene>
<protein>
    <submittedName>
        <fullName evidence="2">Uncharacterized protein</fullName>
    </submittedName>
</protein>
<dbReference type="AlphaFoldDB" id="A0A2G5SDX6"/>